<feature type="transmembrane region" description="Helical" evidence="1">
    <location>
        <begin position="94"/>
        <end position="120"/>
    </location>
</feature>
<gene>
    <name evidence="2" type="ORF">KGMB03357_11170</name>
</gene>
<keyword evidence="3" id="KW-1185">Reference proteome</keyword>
<keyword evidence="1" id="KW-0472">Membrane</keyword>
<dbReference type="OrthoDB" id="2085510at2"/>
<keyword evidence="1" id="KW-1133">Transmembrane helix</keyword>
<dbReference type="EMBL" id="BHVZ01000001">
    <property type="protein sequence ID" value="GCB29456.1"/>
    <property type="molecule type" value="Genomic_DNA"/>
</dbReference>
<name>A0A401LCZ0_9FIRM</name>
<feature type="transmembrane region" description="Helical" evidence="1">
    <location>
        <begin position="7"/>
        <end position="28"/>
    </location>
</feature>
<feature type="transmembrane region" description="Helical" evidence="1">
    <location>
        <begin position="64"/>
        <end position="88"/>
    </location>
</feature>
<evidence type="ECO:0000313" key="2">
    <source>
        <dbReference type="EMBL" id="GCB29456.1"/>
    </source>
</evidence>
<sequence>MKRDIKLYNLIFPMWGIYFYAILFPYFFVLLLPANFIVDTVMLLLLFFLFKVPEKKELYRRGIWKAWGFGFLADFLAAGVLVIISSAVSLPFHIYAPFSSVGAFLFATVGVVLAGVLIYFFHIKFVWKGILLEEGKKKKIALGMAILTAPYLMYLSPL</sequence>
<feature type="transmembrane region" description="Helical" evidence="1">
    <location>
        <begin position="140"/>
        <end position="157"/>
    </location>
</feature>
<proteinExistence type="predicted"/>
<feature type="transmembrane region" description="Helical" evidence="1">
    <location>
        <begin position="34"/>
        <end position="52"/>
    </location>
</feature>
<accession>A0A401LCZ0</accession>
<reference evidence="2 3" key="1">
    <citation type="submission" date="2018-10" db="EMBL/GenBank/DDBJ databases">
        <title>Draft Genome Sequence of Anaerotignum sp. KCTC 15736.</title>
        <authorList>
            <person name="Choi S.H."/>
            <person name="Kim J.S."/>
            <person name="Kang S.W."/>
            <person name="Lee J.S."/>
            <person name="Park S.H."/>
        </authorList>
    </citation>
    <scope>NUCLEOTIDE SEQUENCE [LARGE SCALE GENOMIC DNA]</scope>
    <source>
        <strain evidence="2 3">KCTC 15736</strain>
    </source>
</reference>
<comment type="caution">
    <text evidence="2">The sequence shown here is derived from an EMBL/GenBank/DDBJ whole genome shotgun (WGS) entry which is preliminary data.</text>
</comment>
<protein>
    <submittedName>
        <fullName evidence="2">Uncharacterized protein</fullName>
    </submittedName>
</protein>
<organism evidence="2 3">
    <name type="scientific">Anaerotignum faecicola</name>
    <dbReference type="NCBI Taxonomy" id="2358141"/>
    <lineage>
        <taxon>Bacteria</taxon>
        <taxon>Bacillati</taxon>
        <taxon>Bacillota</taxon>
        <taxon>Clostridia</taxon>
        <taxon>Lachnospirales</taxon>
        <taxon>Anaerotignaceae</taxon>
        <taxon>Anaerotignum</taxon>
    </lineage>
</organism>
<dbReference type="AlphaFoldDB" id="A0A401LCZ0"/>
<evidence type="ECO:0000256" key="1">
    <source>
        <dbReference type="SAM" id="Phobius"/>
    </source>
</evidence>
<keyword evidence="1" id="KW-0812">Transmembrane</keyword>
<dbReference type="Proteomes" id="UP000287361">
    <property type="component" value="Unassembled WGS sequence"/>
</dbReference>
<evidence type="ECO:0000313" key="3">
    <source>
        <dbReference type="Proteomes" id="UP000287361"/>
    </source>
</evidence>